<evidence type="ECO:0000313" key="2">
    <source>
        <dbReference type="Proteomes" id="UP000538147"/>
    </source>
</evidence>
<dbReference type="Proteomes" id="UP000538147">
    <property type="component" value="Unassembled WGS sequence"/>
</dbReference>
<name>A0A841LFP2_9SPHN</name>
<dbReference type="EMBL" id="JACIIV010000012">
    <property type="protein sequence ID" value="MBB6227788.1"/>
    <property type="molecule type" value="Genomic_DNA"/>
</dbReference>
<keyword evidence="2" id="KW-1185">Reference proteome</keyword>
<organism evidence="1 2">
    <name type="scientific">Polymorphobacter multimanifer</name>
    <dbReference type="NCBI Taxonomy" id="1070431"/>
    <lineage>
        <taxon>Bacteria</taxon>
        <taxon>Pseudomonadati</taxon>
        <taxon>Pseudomonadota</taxon>
        <taxon>Alphaproteobacteria</taxon>
        <taxon>Sphingomonadales</taxon>
        <taxon>Sphingosinicellaceae</taxon>
        <taxon>Polymorphobacter</taxon>
    </lineage>
</organism>
<accession>A0A841LFP2</accession>
<dbReference type="RefSeq" id="WP_184198966.1">
    <property type="nucleotide sequence ID" value="NZ_BMOX01000125.1"/>
</dbReference>
<dbReference type="AlphaFoldDB" id="A0A841LFP2"/>
<proteinExistence type="predicted"/>
<gene>
    <name evidence="1" type="ORF">FHS79_001967</name>
</gene>
<protein>
    <submittedName>
        <fullName evidence="1">Glycine/D-amino acid oxidase-like deaminating enzyme</fullName>
    </submittedName>
</protein>
<comment type="caution">
    <text evidence="1">The sequence shown here is derived from an EMBL/GenBank/DDBJ whole genome shotgun (WGS) entry which is preliminary data.</text>
</comment>
<sequence>MCIRQVRIDTTSGLISDGTGIAGWLPILGPLPGSPGAYINYVPWLGFSRGPAVARALADMVQGRTPSVAAEFAAFAPK</sequence>
<reference evidence="1 2" key="1">
    <citation type="submission" date="2020-08" db="EMBL/GenBank/DDBJ databases">
        <title>Genomic Encyclopedia of Type Strains, Phase IV (KMG-IV): sequencing the most valuable type-strain genomes for metagenomic binning, comparative biology and taxonomic classification.</title>
        <authorList>
            <person name="Goeker M."/>
        </authorList>
    </citation>
    <scope>NUCLEOTIDE SEQUENCE [LARGE SCALE GENOMIC DNA]</scope>
    <source>
        <strain evidence="1 2">DSM 102189</strain>
    </source>
</reference>
<evidence type="ECO:0000313" key="1">
    <source>
        <dbReference type="EMBL" id="MBB6227788.1"/>
    </source>
</evidence>